<dbReference type="PANTHER" id="PTHR43031:SF18">
    <property type="entry name" value="RHODANESE-RELATED SULFURTRANSFERASES"/>
    <property type="match status" value="1"/>
</dbReference>
<protein>
    <submittedName>
        <fullName evidence="3">Rhodanese-like domain-containing protein</fullName>
    </submittedName>
</protein>
<dbReference type="InterPro" id="IPR001763">
    <property type="entry name" value="Rhodanese-like_dom"/>
</dbReference>
<accession>A0A5N1GPC8</accession>
<dbReference type="EMBL" id="VYWO01000001">
    <property type="protein sequence ID" value="KAA9302119.1"/>
    <property type="molecule type" value="Genomic_DNA"/>
</dbReference>
<keyword evidence="1" id="KW-0812">Transmembrane</keyword>
<feature type="domain" description="Rhodanese" evidence="2">
    <location>
        <begin position="43"/>
        <end position="128"/>
    </location>
</feature>
<dbReference type="InterPro" id="IPR036873">
    <property type="entry name" value="Rhodanese-like_dom_sf"/>
</dbReference>
<organism evidence="3 4">
    <name type="scientific">Aerococcus sanguinicola</name>
    <dbReference type="NCBI Taxonomy" id="119206"/>
    <lineage>
        <taxon>Bacteria</taxon>
        <taxon>Bacillati</taxon>
        <taxon>Bacillota</taxon>
        <taxon>Bacilli</taxon>
        <taxon>Lactobacillales</taxon>
        <taxon>Aerococcaceae</taxon>
        <taxon>Aerococcus</taxon>
    </lineage>
</organism>
<evidence type="ECO:0000313" key="3">
    <source>
        <dbReference type="EMBL" id="KAA9302119.1"/>
    </source>
</evidence>
<dbReference type="CDD" id="cd00158">
    <property type="entry name" value="RHOD"/>
    <property type="match status" value="1"/>
</dbReference>
<evidence type="ECO:0000256" key="1">
    <source>
        <dbReference type="SAM" id="Phobius"/>
    </source>
</evidence>
<proteinExistence type="predicted"/>
<dbReference type="SMART" id="SM00450">
    <property type="entry name" value="RHOD"/>
    <property type="match status" value="1"/>
</dbReference>
<keyword evidence="1" id="KW-1133">Transmembrane helix</keyword>
<evidence type="ECO:0000259" key="2">
    <source>
        <dbReference type="PROSITE" id="PS50206"/>
    </source>
</evidence>
<dbReference type="Gene3D" id="3.40.250.10">
    <property type="entry name" value="Rhodanese-like domain"/>
    <property type="match status" value="1"/>
</dbReference>
<keyword evidence="1" id="KW-0472">Membrane</keyword>
<dbReference type="SUPFAM" id="SSF52821">
    <property type="entry name" value="Rhodanese/Cell cycle control phosphatase"/>
    <property type="match status" value="1"/>
</dbReference>
<dbReference type="STRING" id="119206.AWM72_07510"/>
<dbReference type="Pfam" id="PF00581">
    <property type="entry name" value="Rhodanese"/>
    <property type="match status" value="1"/>
</dbReference>
<reference evidence="3 4" key="1">
    <citation type="submission" date="2019-09" db="EMBL/GenBank/DDBJ databases">
        <title>Draft genome sequence assemblies of isolates from the urinary tract.</title>
        <authorList>
            <person name="Mores C.R."/>
            <person name="Putonti C."/>
            <person name="Wolfe A.J."/>
        </authorList>
    </citation>
    <scope>NUCLEOTIDE SEQUENCE [LARGE SCALE GENOMIC DNA]</scope>
    <source>
        <strain evidence="3 4">UMB623</strain>
    </source>
</reference>
<sequence>MNQNIILYILIAIILAYGLYLAYQWWQRKQVATTLSQEDFEAGMRQAQIVDVREANEFRSAHITGARNVPYSSLQQGIPGFNKSQPIYLYDDGVALAGRAAAKFYKAGFTDLYILQGGFREWDGRTKRQDH</sequence>
<evidence type="ECO:0000313" key="4">
    <source>
        <dbReference type="Proteomes" id="UP000327148"/>
    </source>
</evidence>
<dbReference type="PROSITE" id="PS50206">
    <property type="entry name" value="RHODANESE_3"/>
    <property type="match status" value="1"/>
</dbReference>
<dbReference type="OrthoDB" id="9808735at2"/>
<dbReference type="PANTHER" id="PTHR43031">
    <property type="entry name" value="FAD-DEPENDENT OXIDOREDUCTASE"/>
    <property type="match status" value="1"/>
</dbReference>
<gene>
    <name evidence="3" type="ORF">F6I03_02605</name>
</gene>
<dbReference type="AlphaFoldDB" id="A0A5N1GPC8"/>
<dbReference type="Proteomes" id="UP000327148">
    <property type="component" value="Unassembled WGS sequence"/>
</dbReference>
<dbReference type="InterPro" id="IPR050229">
    <property type="entry name" value="GlpE_sulfurtransferase"/>
</dbReference>
<feature type="transmembrane region" description="Helical" evidence="1">
    <location>
        <begin position="6"/>
        <end position="23"/>
    </location>
</feature>
<dbReference type="RefSeq" id="WP_070430252.1">
    <property type="nucleotide sequence ID" value="NZ_VYWO01000001.1"/>
</dbReference>
<comment type="caution">
    <text evidence="3">The sequence shown here is derived from an EMBL/GenBank/DDBJ whole genome shotgun (WGS) entry which is preliminary data.</text>
</comment>
<name>A0A5N1GPC8_9LACT</name>